<sequence length="222" mass="25348">MPLSRRVIEVMEEPSRRRFVLKTPDISVIDFAELLETMSSTIAISPPKETPYRKLREEFKYAQFLMGKGDLERCHQVCIDLINAPKLPVDLKIETIQIMCTLVPLEQARFFLEDALRLASDMVKAEPGNLLWLGLLTTTRDQIWKIYKIKGAIMFHREITFGNPIAAARDRDSKKGRHLVKKQVHLDDRAKAVPNGDPVKRGVQNPGVASQMQPCGFDRRPL</sequence>
<evidence type="ECO:0000313" key="2">
    <source>
        <dbReference type="EMBL" id="PMD34786.1"/>
    </source>
</evidence>
<reference evidence="2 3" key="1">
    <citation type="submission" date="2016-04" db="EMBL/GenBank/DDBJ databases">
        <title>A degradative enzymes factory behind the ericoid mycorrhizal symbiosis.</title>
        <authorList>
            <consortium name="DOE Joint Genome Institute"/>
            <person name="Martino E."/>
            <person name="Morin E."/>
            <person name="Grelet G."/>
            <person name="Kuo A."/>
            <person name="Kohler A."/>
            <person name="Daghino S."/>
            <person name="Barry K."/>
            <person name="Choi C."/>
            <person name="Cichocki N."/>
            <person name="Clum A."/>
            <person name="Copeland A."/>
            <person name="Hainaut M."/>
            <person name="Haridas S."/>
            <person name="Labutti K."/>
            <person name="Lindquist E."/>
            <person name="Lipzen A."/>
            <person name="Khouja H.-R."/>
            <person name="Murat C."/>
            <person name="Ohm R."/>
            <person name="Olson A."/>
            <person name="Spatafora J."/>
            <person name="Veneault-Fourrey C."/>
            <person name="Henrissat B."/>
            <person name="Grigoriev I."/>
            <person name="Martin F."/>
            <person name="Perotto S."/>
        </authorList>
    </citation>
    <scope>NUCLEOTIDE SEQUENCE [LARGE SCALE GENOMIC DNA]</scope>
    <source>
        <strain evidence="2 3">F</strain>
    </source>
</reference>
<dbReference type="OrthoDB" id="3518392at2759"/>
<keyword evidence="3" id="KW-1185">Reference proteome</keyword>
<name>A0A2J6R8F2_HYAVF</name>
<dbReference type="EMBL" id="KZ613953">
    <property type="protein sequence ID" value="PMD34786.1"/>
    <property type="molecule type" value="Genomic_DNA"/>
</dbReference>
<proteinExistence type="predicted"/>
<protein>
    <submittedName>
        <fullName evidence="2">Uncharacterized protein</fullName>
    </submittedName>
</protein>
<dbReference type="AlphaFoldDB" id="A0A2J6R8F2"/>
<organism evidence="2 3">
    <name type="scientific">Hyaloscypha variabilis (strain UAMH 11265 / GT02V1 / F)</name>
    <name type="common">Meliniomyces variabilis</name>
    <dbReference type="NCBI Taxonomy" id="1149755"/>
    <lineage>
        <taxon>Eukaryota</taxon>
        <taxon>Fungi</taxon>
        <taxon>Dikarya</taxon>
        <taxon>Ascomycota</taxon>
        <taxon>Pezizomycotina</taxon>
        <taxon>Leotiomycetes</taxon>
        <taxon>Helotiales</taxon>
        <taxon>Hyaloscyphaceae</taxon>
        <taxon>Hyaloscypha</taxon>
        <taxon>Hyaloscypha variabilis</taxon>
    </lineage>
</organism>
<evidence type="ECO:0000313" key="3">
    <source>
        <dbReference type="Proteomes" id="UP000235786"/>
    </source>
</evidence>
<evidence type="ECO:0000256" key="1">
    <source>
        <dbReference type="SAM" id="MobiDB-lite"/>
    </source>
</evidence>
<dbReference type="Proteomes" id="UP000235786">
    <property type="component" value="Unassembled WGS sequence"/>
</dbReference>
<feature type="region of interest" description="Disordered" evidence="1">
    <location>
        <begin position="190"/>
        <end position="222"/>
    </location>
</feature>
<gene>
    <name evidence="2" type="ORF">L207DRAFT_588295</name>
</gene>
<accession>A0A2J6R8F2</accession>